<proteinExistence type="inferred from homology"/>
<gene>
    <name evidence="6" type="ORF">THTE_3349</name>
</gene>
<evidence type="ECO:0000313" key="6">
    <source>
        <dbReference type="EMBL" id="ASV75951.1"/>
    </source>
</evidence>
<dbReference type="RefSeq" id="WP_095415852.1">
    <property type="nucleotide sequence ID" value="NZ_CP018477.1"/>
</dbReference>
<dbReference type="GO" id="GO:0006596">
    <property type="term" value="P:polyamine biosynthetic process"/>
    <property type="evidence" value="ECO:0007669"/>
    <property type="project" value="UniProtKB-UniRule"/>
</dbReference>
<evidence type="ECO:0000256" key="4">
    <source>
        <dbReference type="PROSITE-ProRule" id="PRU00354"/>
    </source>
</evidence>
<evidence type="ECO:0000256" key="2">
    <source>
        <dbReference type="ARBA" id="ARBA00022679"/>
    </source>
</evidence>
<dbReference type="AlphaFoldDB" id="A0A286RJ06"/>
<dbReference type="InterPro" id="IPR030374">
    <property type="entry name" value="PABS"/>
</dbReference>
<dbReference type="KEGG" id="ttf:THTE_3349"/>
<evidence type="ECO:0000259" key="5">
    <source>
        <dbReference type="PROSITE" id="PS51006"/>
    </source>
</evidence>
<keyword evidence="2 4" id="KW-0808">Transferase</keyword>
<keyword evidence="7" id="KW-1185">Reference proteome</keyword>
<dbReference type="GO" id="GO:0016740">
    <property type="term" value="F:transferase activity"/>
    <property type="evidence" value="ECO:0007669"/>
    <property type="project" value="UniProtKB-UniRule"/>
</dbReference>
<dbReference type="NCBIfam" id="NF037959">
    <property type="entry name" value="MFS_SpdSyn"/>
    <property type="match status" value="1"/>
</dbReference>
<sequence>MIGLYFLGSKSPEKLSEIGQVGCSNRKDRCFETQILRAAAGVRALVLGMIVVGLGVVAPSQRISAQELSRVLFEKESLYHYVRVVEEGDIRRLQFRRSGIDFEESAINVRNPLDFPLHYYKLMMAGFIHCPHPQRILFVGLGGGTLVRAIRHYYPDVHLDVIELDPVVVEAAQAYFGFKEDSRMKVYIRDARVQMTRLAKEGARYDMIFLDAFRGGYIPYHLTTREFMELVAKLLEEDGVVVSNLQPGFASYHYQRRTIARVFPSEWSYGRYGNVIVVASKKPQRLSREEIIKRAEQLQAEKKFTFFLPEVAQLGTSGEDYVRQGEILTDDYAPTDVLRSIPQD</sequence>
<keyword evidence="3 4" id="KW-0620">Polyamine biosynthesis</keyword>
<dbReference type="SUPFAM" id="SSF53335">
    <property type="entry name" value="S-adenosyl-L-methionine-dependent methyltransferases"/>
    <property type="match status" value="1"/>
</dbReference>
<dbReference type="CDD" id="cd02440">
    <property type="entry name" value="AdoMet_MTases"/>
    <property type="match status" value="1"/>
</dbReference>
<dbReference type="OrthoDB" id="9761985at2"/>
<dbReference type="Proteomes" id="UP000215086">
    <property type="component" value="Chromosome"/>
</dbReference>
<dbReference type="PANTHER" id="PTHR43317:SF1">
    <property type="entry name" value="THERMOSPERMINE SYNTHASE ACAULIS5"/>
    <property type="match status" value="1"/>
</dbReference>
<dbReference type="PANTHER" id="PTHR43317">
    <property type="entry name" value="THERMOSPERMINE SYNTHASE ACAULIS5"/>
    <property type="match status" value="1"/>
</dbReference>
<feature type="active site" description="Proton acceptor" evidence="4">
    <location>
        <position position="211"/>
    </location>
</feature>
<dbReference type="InterPro" id="IPR029063">
    <property type="entry name" value="SAM-dependent_MTases_sf"/>
</dbReference>
<protein>
    <submittedName>
        <fullName evidence="6">Spermidine synthase-like protein</fullName>
    </submittedName>
</protein>
<reference evidence="6 7" key="1">
    <citation type="journal article" name="Front. Microbiol.">
        <title>Sugar Metabolism of the First Thermophilic Planctomycete Thermogutta terrifontis: Comparative Genomic and Transcriptomic Approaches.</title>
        <authorList>
            <person name="Elcheninov A.G."/>
            <person name="Menzel P."/>
            <person name="Gudbergsdottir S.R."/>
            <person name="Slesarev A.I."/>
            <person name="Kadnikov V.V."/>
            <person name="Krogh A."/>
            <person name="Bonch-Osmolovskaya E.A."/>
            <person name="Peng X."/>
            <person name="Kublanov I.V."/>
        </authorList>
    </citation>
    <scope>NUCLEOTIDE SEQUENCE [LARGE SCALE GENOMIC DNA]</scope>
    <source>
        <strain evidence="6 7">R1</strain>
    </source>
</reference>
<dbReference type="Gene3D" id="3.40.50.150">
    <property type="entry name" value="Vaccinia Virus protein VP39"/>
    <property type="match status" value="1"/>
</dbReference>
<evidence type="ECO:0000256" key="3">
    <source>
        <dbReference type="ARBA" id="ARBA00023115"/>
    </source>
</evidence>
<evidence type="ECO:0000256" key="1">
    <source>
        <dbReference type="ARBA" id="ARBA00007867"/>
    </source>
</evidence>
<evidence type="ECO:0000313" key="7">
    <source>
        <dbReference type="Proteomes" id="UP000215086"/>
    </source>
</evidence>
<dbReference type="Pfam" id="PF01564">
    <property type="entry name" value="Spermine_synth"/>
    <property type="match status" value="1"/>
</dbReference>
<name>A0A286RJ06_9BACT</name>
<accession>A0A286RJ06</accession>
<dbReference type="EMBL" id="CP018477">
    <property type="protein sequence ID" value="ASV75951.1"/>
    <property type="molecule type" value="Genomic_DNA"/>
</dbReference>
<comment type="similarity">
    <text evidence="1">Belongs to the spermidine/spermine synthase family.</text>
</comment>
<feature type="domain" description="PABS" evidence="5">
    <location>
        <begin position="48"/>
        <end position="300"/>
    </location>
</feature>
<dbReference type="PROSITE" id="PS51006">
    <property type="entry name" value="PABS_2"/>
    <property type="match status" value="1"/>
</dbReference>
<organism evidence="6 7">
    <name type="scientific">Thermogutta terrifontis</name>
    <dbReference type="NCBI Taxonomy" id="1331910"/>
    <lineage>
        <taxon>Bacteria</taxon>
        <taxon>Pseudomonadati</taxon>
        <taxon>Planctomycetota</taxon>
        <taxon>Planctomycetia</taxon>
        <taxon>Pirellulales</taxon>
        <taxon>Thermoguttaceae</taxon>
        <taxon>Thermogutta</taxon>
    </lineage>
</organism>